<name>A0ABM1SR66_LIMPO</name>
<dbReference type="SUPFAM" id="SSF48371">
    <property type="entry name" value="ARM repeat"/>
    <property type="match status" value="1"/>
</dbReference>
<feature type="region of interest" description="Disordered" evidence="9">
    <location>
        <begin position="710"/>
        <end position="733"/>
    </location>
</feature>
<evidence type="ECO:0000256" key="8">
    <source>
        <dbReference type="ARBA" id="ARBA00023136"/>
    </source>
</evidence>
<dbReference type="InterPro" id="IPR041209">
    <property type="entry name" value="P115_Arm_rpt"/>
</dbReference>
<dbReference type="InterPro" id="IPR006955">
    <property type="entry name" value="Uso1_p115_C"/>
</dbReference>
<dbReference type="Pfam" id="PF04871">
    <property type="entry name" value="Uso1_p115_C"/>
    <property type="match status" value="1"/>
</dbReference>
<feature type="compositionally biased region" description="Basic and acidic residues" evidence="9">
    <location>
        <begin position="843"/>
        <end position="876"/>
    </location>
</feature>
<feature type="compositionally biased region" description="Acidic residues" evidence="9">
    <location>
        <begin position="904"/>
        <end position="928"/>
    </location>
</feature>
<protein>
    <submittedName>
        <fullName evidence="13">General vesicular transport factor p115-like isoform X1</fullName>
    </submittedName>
</protein>
<dbReference type="Gene3D" id="1.25.10.10">
    <property type="entry name" value="Leucine-rich Repeat Variant"/>
    <property type="match status" value="1"/>
</dbReference>
<dbReference type="PANTHER" id="PTHR10013">
    <property type="entry name" value="GENERAL VESICULAR TRANSPORT FACTOR P115"/>
    <property type="match status" value="1"/>
</dbReference>
<feature type="region of interest" description="Disordered" evidence="9">
    <location>
        <begin position="898"/>
        <end position="928"/>
    </location>
</feature>
<keyword evidence="4" id="KW-0963">Cytoplasm</keyword>
<feature type="domain" description="Vesicle tethering protein Uso1/P115-like head" evidence="10">
    <location>
        <begin position="353"/>
        <end position="634"/>
    </location>
</feature>
<feature type="compositionally biased region" description="Basic and acidic residues" evidence="9">
    <location>
        <begin position="812"/>
        <end position="836"/>
    </location>
</feature>
<comment type="subcellular location">
    <subcellularLocation>
        <location evidence="2">Cytoplasm</location>
    </subcellularLocation>
    <subcellularLocation>
        <location evidence="1">Endomembrane system</location>
        <topology evidence="1">Peripheral membrane protein</topology>
    </subcellularLocation>
    <subcellularLocation>
        <location evidence="3">Golgi apparatus</location>
    </subcellularLocation>
</comment>
<reference evidence="13" key="1">
    <citation type="submission" date="2025-08" db="UniProtKB">
        <authorList>
            <consortium name="RefSeq"/>
        </authorList>
    </citation>
    <scope>IDENTIFICATION</scope>
    <source>
        <tissue evidence="13">Muscle</tissue>
    </source>
</reference>
<organism evidence="12 13">
    <name type="scientific">Limulus polyphemus</name>
    <name type="common">Atlantic horseshoe crab</name>
    <dbReference type="NCBI Taxonomy" id="6850"/>
    <lineage>
        <taxon>Eukaryota</taxon>
        <taxon>Metazoa</taxon>
        <taxon>Ecdysozoa</taxon>
        <taxon>Arthropoda</taxon>
        <taxon>Chelicerata</taxon>
        <taxon>Merostomata</taxon>
        <taxon>Xiphosura</taxon>
        <taxon>Limulidae</taxon>
        <taxon>Limulus</taxon>
    </lineage>
</organism>
<evidence type="ECO:0000256" key="4">
    <source>
        <dbReference type="ARBA" id="ARBA00022490"/>
    </source>
</evidence>
<feature type="region of interest" description="Disordered" evidence="9">
    <location>
        <begin position="812"/>
        <end position="876"/>
    </location>
</feature>
<evidence type="ECO:0000256" key="1">
    <source>
        <dbReference type="ARBA" id="ARBA00004184"/>
    </source>
</evidence>
<evidence type="ECO:0000259" key="11">
    <source>
        <dbReference type="Pfam" id="PF04871"/>
    </source>
</evidence>
<evidence type="ECO:0000256" key="6">
    <source>
        <dbReference type="ARBA" id="ARBA00023034"/>
    </source>
</evidence>
<dbReference type="Pfam" id="PF18770">
    <property type="entry name" value="Arm_vescicular"/>
    <property type="match status" value="1"/>
</dbReference>
<keyword evidence="6" id="KW-0333">Golgi apparatus</keyword>
<keyword evidence="8" id="KW-0472">Membrane</keyword>
<evidence type="ECO:0000256" key="2">
    <source>
        <dbReference type="ARBA" id="ARBA00004496"/>
    </source>
</evidence>
<sequence>MDYLKSGLKSVLGAQADSQQPTAAETVERLVERVQTSTLLDDRRDACRALKSMSKKFRVEVGAQAMDALIYVIEMDRNDAEIVGYALDALSNVISGPQDDEDYIEGQEEQDLGTQFTEIYIKRTENVTLLLDLLEEFDFKVRWPAVKLFTGLLECRPKELQECVLVSPMGVSRLMDLLSDSREVIRNDTLLLLVNLTKGNANIQKIVAFENAFDKLLDIIAEEGYSDGGVVVEDSMAVLLNLLKNNSSNQNFFKEGSYIQRLTPYFELQGDSSGGDMGWSAQKVSNLHLMLQVIRTLVSPNNPLQVISSCQKVMNQSGLLERLCNILMASGVPADILTETINTVAEVIRGHHANQEYFATVSAPSSPPRPAIVVLLMSMVNEKQQFVLRCAVLYCFQCFLYKNELGQAQIVQTLLPTSADVTTITAGQLLCGGLFSLDCLSNWFAAVALSHSLVDNPTQKEQLLRVQLATSVGNPPISLMKQCTTILQQGGKVQTRLGLLMLLSTWLAHSTQAVSHFLSIPTNVPYLTSQVGLAEGDEHEDLVQGLCAFLLGICIEFNDDSVPSFTRENLCQLILKRIGQETFFDKLGSVSKHELYSRAAQKPHLKYKQASEVLFDYEFCRLFKSLEGAVIRAVQPKPKDLVNGPESNMTVQQHSLLQQYKDVIREQDQRLNELQKEFTELKSESEKSQSHIEEMTSTIQQLRDQNALLKAQRVASQSTERSGSPSSTDINNLQHEKEELQKQLENLEKNLKEQKDSCEKLKKELEEQKEKKQAEAQKQEPLVNDSELIGTIEQQRQEITELKQTISRLEEEVKTKKEISEEKQGELSKLAEEKRRLQQRLARVNDKNQKLEDEKSRIQKEKQKIQEELDSTKKEQEDLLILLTEQDNKLTTYKKKLRELGEKVEDDDEDDLNEDEGNDDEDIDEVEE</sequence>
<evidence type="ECO:0000256" key="7">
    <source>
        <dbReference type="ARBA" id="ARBA00023054"/>
    </source>
</evidence>
<keyword evidence="12" id="KW-1185">Reference proteome</keyword>
<dbReference type="RefSeq" id="XP_022246122.1">
    <property type="nucleotide sequence ID" value="XM_022390414.1"/>
</dbReference>
<dbReference type="InterPro" id="IPR011989">
    <property type="entry name" value="ARM-like"/>
</dbReference>
<evidence type="ECO:0000313" key="13">
    <source>
        <dbReference type="RefSeq" id="XP_022246122.1"/>
    </source>
</evidence>
<evidence type="ECO:0000256" key="9">
    <source>
        <dbReference type="SAM" id="MobiDB-lite"/>
    </source>
</evidence>
<proteinExistence type="predicted"/>
<gene>
    <name evidence="13" type="primary">LOC106463014</name>
</gene>
<keyword evidence="7" id="KW-0175">Coiled coil</keyword>
<evidence type="ECO:0000313" key="12">
    <source>
        <dbReference type="Proteomes" id="UP000694941"/>
    </source>
</evidence>
<dbReference type="Pfam" id="PF04869">
    <property type="entry name" value="Uso1_p115_head"/>
    <property type="match status" value="1"/>
</dbReference>
<evidence type="ECO:0000259" key="10">
    <source>
        <dbReference type="Pfam" id="PF04869"/>
    </source>
</evidence>
<feature type="domain" description="Uso1/p115-like vesicle tethering protein C-terminal" evidence="11">
    <location>
        <begin position="807"/>
        <end position="920"/>
    </location>
</feature>
<dbReference type="Proteomes" id="UP000694941">
    <property type="component" value="Unplaced"/>
</dbReference>
<dbReference type="InterPro" id="IPR016024">
    <property type="entry name" value="ARM-type_fold"/>
</dbReference>
<dbReference type="GeneID" id="106463014"/>
<dbReference type="PANTHER" id="PTHR10013:SF0">
    <property type="entry name" value="GENERAL VESICULAR TRANSPORT FACTOR P115"/>
    <property type="match status" value="1"/>
</dbReference>
<evidence type="ECO:0000256" key="3">
    <source>
        <dbReference type="ARBA" id="ARBA00004555"/>
    </source>
</evidence>
<keyword evidence="5" id="KW-0677">Repeat</keyword>
<dbReference type="InterPro" id="IPR024095">
    <property type="entry name" value="Vesicle_P115"/>
</dbReference>
<accession>A0ABM1SR66</accession>
<evidence type="ECO:0000256" key="5">
    <source>
        <dbReference type="ARBA" id="ARBA00022737"/>
    </source>
</evidence>
<dbReference type="InterPro" id="IPR006953">
    <property type="entry name" value="Vesicle_Uso1_P115_head"/>
</dbReference>
<feature type="compositionally biased region" description="Polar residues" evidence="9">
    <location>
        <begin position="714"/>
        <end position="731"/>
    </location>
</feature>